<dbReference type="EMBL" id="CCSE01000001">
    <property type="protein sequence ID" value="CDZ99519.1"/>
    <property type="molecule type" value="Genomic_DNA"/>
</dbReference>
<dbReference type="HOGENOM" id="CLU_132074_3_0_9"/>
<keyword evidence="3" id="KW-0133">Cell shape</keyword>
<dbReference type="GO" id="GO:0005737">
    <property type="term" value="C:cytoplasm"/>
    <property type="evidence" value="ECO:0007669"/>
    <property type="project" value="UniProtKB-SubCell"/>
</dbReference>
<evidence type="ECO:0000256" key="2">
    <source>
        <dbReference type="ARBA" id="ARBA00022884"/>
    </source>
</evidence>
<dbReference type="HAMAP" id="MF_00088">
    <property type="entry name" value="KhpA"/>
    <property type="match status" value="1"/>
</dbReference>
<dbReference type="STRING" id="1461582.BN1048_00512"/>
<keyword evidence="5" id="KW-1185">Reference proteome</keyword>
<dbReference type="AlphaFoldDB" id="A0A078LZT2"/>
<dbReference type="GO" id="GO:0008360">
    <property type="term" value="P:regulation of cell shape"/>
    <property type="evidence" value="ECO:0007669"/>
    <property type="project" value="UniProtKB-KW"/>
</dbReference>
<keyword evidence="3" id="KW-0143">Chaperone</keyword>
<dbReference type="InterPro" id="IPR009019">
    <property type="entry name" value="KH_sf_prok-type"/>
</dbReference>
<keyword evidence="3" id="KW-0961">Cell wall biogenesis/degradation</keyword>
<dbReference type="PROSITE" id="PS50084">
    <property type="entry name" value="KH_TYPE_1"/>
    <property type="match status" value="1"/>
</dbReference>
<dbReference type="RefSeq" id="WP_035808104.1">
    <property type="nucleotide sequence ID" value="NZ_CCSE01000001.1"/>
</dbReference>
<keyword evidence="1 3" id="KW-0963">Cytoplasm</keyword>
<gene>
    <name evidence="3" type="primary">khpA</name>
    <name evidence="4" type="ORF">BN1048_00512</name>
</gene>
<comment type="subunit">
    <text evidence="3">Forms a complex with KhpB.</text>
</comment>
<dbReference type="GO" id="GO:0003723">
    <property type="term" value="F:RNA binding"/>
    <property type="evidence" value="ECO:0007669"/>
    <property type="project" value="UniProtKB-UniRule"/>
</dbReference>
<dbReference type="Proteomes" id="UP000044136">
    <property type="component" value="Unassembled WGS sequence"/>
</dbReference>
<dbReference type="GO" id="GO:0071555">
    <property type="term" value="P:cell wall organization"/>
    <property type="evidence" value="ECO:0007669"/>
    <property type="project" value="UniProtKB-KW"/>
</dbReference>
<evidence type="ECO:0000256" key="1">
    <source>
        <dbReference type="ARBA" id="ARBA00022490"/>
    </source>
</evidence>
<reference evidence="4 5" key="1">
    <citation type="submission" date="2014-07" db="EMBL/GenBank/DDBJ databases">
        <authorList>
            <person name="Urmite Genomes Urmite Genomes"/>
        </authorList>
    </citation>
    <scope>NUCLEOTIDE SEQUENCE [LARGE SCALE GENOMIC DNA]</scope>
    <source>
        <strain evidence="4 5">13MG44_air</strain>
    </source>
</reference>
<evidence type="ECO:0000313" key="4">
    <source>
        <dbReference type="EMBL" id="CDZ99519.1"/>
    </source>
</evidence>
<dbReference type="PANTHER" id="PTHR34654:SF1">
    <property type="entry name" value="RNA-BINDING PROTEIN KHPA"/>
    <property type="match status" value="1"/>
</dbReference>
<dbReference type="OrthoDB" id="9812389at2"/>
<evidence type="ECO:0000256" key="3">
    <source>
        <dbReference type="HAMAP-Rule" id="MF_00088"/>
    </source>
</evidence>
<proteinExistence type="inferred from homology"/>
<protein>
    <recommendedName>
        <fullName evidence="3">RNA-binding protein KhpA</fullName>
    </recommendedName>
    <alternativeName>
        <fullName evidence="3">KH-domain protein A</fullName>
    </alternativeName>
</protein>
<name>A0A078LZT2_9STAP</name>
<comment type="similarity">
    <text evidence="3">Belongs to the KhpA RNA-binding protein family.</text>
</comment>
<evidence type="ECO:0000313" key="5">
    <source>
        <dbReference type="Proteomes" id="UP000044136"/>
    </source>
</evidence>
<dbReference type="CDD" id="cd22533">
    <property type="entry name" value="KH-II_YlqC-like"/>
    <property type="match status" value="1"/>
</dbReference>
<dbReference type="PANTHER" id="PTHR34654">
    <property type="entry name" value="UPF0109 PROTEIN SCO5592"/>
    <property type="match status" value="1"/>
</dbReference>
<sequence length="75" mass="8508">MDKLLQTILEPMLDYPEELVITCDETPHKVSYKISVHESDVGRIIGRGGRFIKALRIVVSNADRDASKKVFVDLH</sequence>
<dbReference type="Pfam" id="PF13083">
    <property type="entry name" value="KH_KhpA-B"/>
    <property type="match status" value="1"/>
</dbReference>
<dbReference type="SUPFAM" id="SSF54814">
    <property type="entry name" value="Prokaryotic type KH domain (KH-domain type II)"/>
    <property type="match status" value="1"/>
</dbReference>
<dbReference type="InterPro" id="IPR020627">
    <property type="entry name" value="KhpA"/>
</dbReference>
<dbReference type="Gene3D" id="3.30.310.210">
    <property type="match status" value="1"/>
</dbReference>
<comment type="function">
    <text evidence="3">A probable RNA chaperone. Forms a complex with KhpB which binds to cellular RNA and controls its expression. Plays a role in peptidoglycan (PG) homeostasis and cell length regulation.</text>
</comment>
<dbReference type="eggNOG" id="COG1837">
    <property type="taxonomic scope" value="Bacteria"/>
</dbReference>
<organism evidence="4 5">
    <name type="scientific">Jeotgalicoccus saudimassiliensis</name>
    <dbReference type="NCBI Taxonomy" id="1461582"/>
    <lineage>
        <taxon>Bacteria</taxon>
        <taxon>Bacillati</taxon>
        <taxon>Bacillota</taxon>
        <taxon>Bacilli</taxon>
        <taxon>Bacillales</taxon>
        <taxon>Staphylococcaceae</taxon>
        <taxon>Jeotgalicoccus</taxon>
    </lineage>
</organism>
<accession>A0A078LZT2</accession>
<comment type="subcellular location">
    <subcellularLocation>
        <location evidence="3">Cytoplasm</location>
    </subcellularLocation>
</comment>
<dbReference type="GO" id="GO:0009252">
    <property type="term" value="P:peptidoglycan biosynthetic process"/>
    <property type="evidence" value="ECO:0007669"/>
    <property type="project" value="UniProtKB-UniRule"/>
</dbReference>
<keyword evidence="2 3" id="KW-0694">RNA-binding</keyword>